<accession>A0A9P1MVB9</accession>
<keyword evidence="2" id="KW-1185">Reference proteome</keyword>
<proteinExistence type="predicted"/>
<evidence type="ECO:0000313" key="1">
    <source>
        <dbReference type="EMBL" id="CAI5438247.1"/>
    </source>
</evidence>
<dbReference type="EMBL" id="CANHGI010000001">
    <property type="protein sequence ID" value="CAI5438247.1"/>
    <property type="molecule type" value="Genomic_DNA"/>
</dbReference>
<sequence length="336" mass="40084">MSQKFLKHEVDHLEHIPIGYIKDRHYAIVTRDGSKFFSNYTCYHKSCDIVIQAMSEKDREVLLLVQKAYSVNGPRELSKFFYLNEKEFDAFCQESLKYIENADSDEWREACKEMQLTQDENHQVAWNMTRDHNSLRETFPRDRVSDEDIEKIKKNFKSRTMKDKNGMNVTSLKKYLALSSLFEANYKRAKLYLDNLEMFQEGKRGRQFIMRMINDKRINDFDEWFLCRGEIYEFVDIIMQQIEANEKQSDLLFDWISEYEDNDKMFVPVKEFEKYLNILKIDKNRVIFVPDVDFMKDWIDIPLQINPLGSTVYMTEGIKGLSEDSGATENVRKFCM</sequence>
<name>A0A9P1MVB9_9PELO</name>
<dbReference type="Proteomes" id="UP001152747">
    <property type="component" value="Unassembled WGS sequence"/>
</dbReference>
<reference evidence="1" key="1">
    <citation type="submission" date="2022-11" db="EMBL/GenBank/DDBJ databases">
        <authorList>
            <person name="Kikuchi T."/>
        </authorList>
    </citation>
    <scope>NUCLEOTIDE SEQUENCE</scope>
    <source>
        <strain evidence="1">PS1010</strain>
    </source>
</reference>
<gene>
    <name evidence="1" type="ORF">CAMP_LOCUS884</name>
</gene>
<organism evidence="1 2">
    <name type="scientific">Caenorhabditis angaria</name>
    <dbReference type="NCBI Taxonomy" id="860376"/>
    <lineage>
        <taxon>Eukaryota</taxon>
        <taxon>Metazoa</taxon>
        <taxon>Ecdysozoa</taxon>
        <taxon>Nematoda</taxon>
        <taxon>Chromadorea</taxon>
        <taxon>Rhabditida</taxon>
        <taxon>Rhabditina</taxon>
        <taxon>Rhabditomorpha</taxon>
        <taxon>Rhabditoidea</taxon>
        <taxon>Rhabditidae</taxon>
        <taxon>Peloderinae</taxon>
        <taxon>Caenorhabditis</taxon>
    </lineage>
</organism>
<protein>
    <submittedName>
        <fullName evidence="1">Uncharacterized protein</fullName>
    </submittedName>
</protein>
<comment type="caution">
    <text evidence="1">The sequence shown here is derived from an EMBL/GenBank/DDBJ whole genome shotgun (WGS) entry which is preliminary data.</text>
</comment>
<evidence type="ECO:0000313" key="2">
    <source>
        <dbReference type="Proteomes" id="UP001152747"/>
    </source>
</evidence>
<dbReference type="AlphaFoldDB" id="A0A9P1MVB9"/>